<sequence>MTTFALGTWQIFRLQWKLGLIKDLEMRTSTRAVPLASVIDNLDDMEYYRVIITGYFDHSREQYIGPRSLHKDTAVTSMQPSESGMNVITPFICNEPDITILVNRGWVPRSKVDPSTRQEGQIEGETTVTGVIRHSDRRRPFMPHNDPEKGRWFWRESNALAALLGTSNVFIDADARSTLPGGPIGGQTRVTLRNEHLQYIFTWYTLSLITFYLYVKFWKKPKPAPPLNLKNSISHFAKIR</sequence>
<dbReference type="CTD" id="6750599"/>
<dbReference type="PANTHER" id="PTHR23427">
    <property type="entry name" value="SURFEIT LOCUS PROTEIN"/>
    <property type="match status" value="1"/>
</dbReference>
<keyword evidence="8" id="KW-1185">Reference proteome</keyword>
<protein>
    <recommendedName>
        <fullName evidence="6">SURF1-like protein</fullName>
    </recommendedName>
</protein>
<dbReference type="InterPro" id="IPR002994">
    <property type="entry name" value="Surf1/Shy1"/>
</dbReference>
<comment type="caution">
    <text evidence="6">Lacks conserved residue(s) required for the propagation of feature annotation.</text>
</comment>
<keyword evidence="3 6" id="KW-0812">Transmembrane</keyword>
<dbReference type="GeneID" id="6750599"/>
<keyword evidence="5 6" id="KW-0472">Membrane</keyword>
<dbReference type="GO" id="GO:0033617">
    <property type="term" value="P:mitochondrial respiratory chain complex IV assembly"/>
    <property type="evidence" value="ECO:0000318"/>
    <property type="project" value="GO_Central"/>
</dbReference>
<feature type="transmembrane region" description="Helical" evidence="6">
    <location>
        <begin position="197"/>
        <end position="215"/>
    </location>
</feature>
<name>B3RP07_TRIAD</name>
<dbReference type="FunCoup" id="B3RP07">
    <property type="interactions" value="895"/>
</dbReference>
<accession>B3RP07</accession>
<dbReference type="GO" id="GO:0005739">
    <property type="term" value="C:mitochondrion"/>
    <property type="evidence" value="ECO:0000318"/>
    <property type="project" value="GO_Central"/>
</dbReference>
<dbReference type="STRING" id="10228.B3RP07"/>
<dbReference type="KEGG" id="tad:TRIADDRAFT_63643"/>
<evidence type="ECO:0000256" key="3">
    <source>
        <dbReference type="ARBA" id="ARBA00022692"/>
    </source>
</evidence>
<evidence type="ECO:0000313" key="7">
    <source>
        <dbReference type="EMBL" id="EDV28109.1"/>
    </source>
</evidence>
<dbReference type="CDD" id="cd06662">
    <property type="entry name" value="SURF1"/>
    <property type="match status" value="1"/>
</dbReference>
<keyword evidence="6" id="KW-0999">Mitochondrion inner membrane</keyword>
<comment type="subcellular location">
    <subcellularLocation>
        <location evidence="1">Membrane</location>
    </subcellularLocation>
    <subcellularLocation>
        <location evidence="6">Mitochondrion inner membrane</location>
        <topology evidence="6">Multi-pass membrane protein</topology>
    </subcellularLocation>
</comment>
<organism evidence="7 8">
    <name type="scientific">Trichoplax adhaerens</name>
    <name type="common">Trichoplax reptans</name>
    <dbReference type="NCBI Taxonomy" id="10228"/>
    <lineage>
        <taxon>Eukaryota</taxon>
        <taxon>Metazoa</taxon>
        <taxon>Placozoa</taxon>
        <taxon>Uniplacotomia</taxon>
        <taxon>Trichoplacea</taxon>
        <taxon>Trichoplacidae</taxon>
        <taxon>Trichoplax</taxon>
    </lineage>
</organism>
<dbReference type="OrthoDB" id="10040024at2759"/>
<comment type="similarity">
    <text evidence="2 6">Belongs to the SURF1 family.</text>
</comment>
<gene>
    <name evidence="7" type="ORF">TRIADDRAFT_63643</name>
</gene>
<dbReference type="AlphaFoldDB" id="B3RP07"/>
<keyword evidence="6" id="KW-0496">Mitochondrion</keyword>
<dbReference type="HOGENOM" id="CLU_047737_4_2_1"/>
<comment type="function">
    <text evidence="6">Probably involved in the biogenesis of the COX complex.</text>
</comment>
<dbReference type="InParanoid" id="B3RP07"/>
<dbReference type="EMBL" id="DS985242">
    <property type="protein sequence ID" value="EDV28109.1"/>
    <property type="molecule type" value="Genomic_DNA"/>
</dbReference>
<dbReference type="eggNOG" id="KOG1563">
    <property type="taxonomic scope" value="Eukaryota"/>
</dbReference>
<dbReference type="RefSeq" id="XP_002109943.1">
    <property type="nucleotide sequence ID" value="XM_002109907.1"/>
</dbReference>
<dbReference type="Pfam" id="PF02104">
    <property type="entry name" value="SURF1"/>
    <property type="match status" value="1"/>
</dbReference>
<reference evidence="7 8" key="1">
    <citation type="journal article" date="2008" name="Nature">
        <title>The Trichoplax genome and the nature of placozoans.</title>
        <authorList>
            <person name="Srivastava M."/>
            <person name="Begovic E."/>
            <person name="Chapman J."/>
            <person name="Putnam N.H."/>
            <person name="Hellsten U."/>
            <person name="Kawashima T."/>
            <person name="Kuo A."/>
            <person name="Mitros T."/>
            <person name="Salamov A."/>
            <person name="Carpenter M.L."/>
            <person name="Signorovitch A.Y."/>
            <person name="Moreno M.A."/>
            <person name="Kamm K."/>
            <person name="Grimwood J."/>
            <person name="Schmutz J."/>
            <person name="Shapiro H."/>
            <person name="Grigoriev I.V."/>
            <person name="Buss L.W."/>
            <person name="Schierwater B."/>
            <person name="Dellaporta S.L."/>
            <person name="Rokhsar D.S."/>
        </authorList>
    </citation>
    <scope>NUCLEOTIDE SEQUENCE [LARGE SCALE GENOMIC DNA]</scope>
    <source>
        <strain evidence="7 8">Grell-BS-1999</strain>
    </source>
</reference>
<evidence type="ECO:0000256" key="4">
    <source>
        <dbReference type="ARBA" id="ARBA00022989"/>
    </source>
</evidence>
<evidence type="ECO:0000256" key="6">
    <source>
        <dbReference type="RuleBase" id="RU363076"/>
    </source>
</evidence>
<dbReference type="PhylomeDB" id="B3RP07"/>
<dbReference type="Proteomes" id="UP000009022">
    <property type="component" value="Unassembled WGS sequence"/>
</dbReference>
<dbReference type="PANTHER" id="PTHR23427:SF2">
    <property type="entry name" value="SURFEIT LOCUS PROTEIN 1"/>
    <property type="match status" value="1"/>
</dbReference>
<evidence type="ECO:0000256" key="2">
    <source>
        <dbReference type="ARBA" id="ARBA00007165"/>
    </source>
</evidence>
<proteinExistence type="inferred from homology"/>
<dbReference type="InterPro" id="IPR045214">
    <property type="entry name" value="Surf1/Surf4"/>
</dbReference>
<dbReference type="PROSITE" id="PS50895">
    <property type="entry name" value="SURF1"/>
    <property type="match status" value="1"/>
</dbReference>
<evidence type="ECO:0000256" key="1">
    <source>
        <dbReference type="ARBA" id="ARBA00004370"/>
    </source>
</evidence>
<evidence type="ECO:0000256" key="5">
    <source>
        <dbReference type="ARBA" id="ARBA00023136"/>
    </source>
</evidence>
<dbReference type="OMA" id="WYSRDVA"/>
<evidence type="ECO:0000313" key="8">
    <source>
        <dbReference type="Proteomes" id="UP000009022"/>
    </source>
</evidence>
<keyword evidence="4 6" id="KW-1133">Transmembrane helix</keyword>
<dbReference type="GO" id="GO:0005743">
    <property type="term" value="C:mitochondrial inner membrane"/>
    <property type="evidence" value="ECO:0007669"/>
    <property type="project" value="UniProtKB-SubCell"/>
</dbReference>